<accession>A0A1I8QDD0</accession>
<proteinExistence type="predicted"/>
<sequence>MESGTYNIDHQGKRRDAEESLLLESPKKRIKIEMPEVSKYYDLTGEDIIEIGTKAETIDLTAEDNNKPIDEENISEVGPSTSHLCTLNQEVISEDPLLDTTDCLDILLSPARLSLTEESSTNNEAMTIVASSTTTCTPTNVTSTLVATTETVAMTTNQEPSDVLLLYAAETLEISQKVQTIQRKTQPPKKLNKKVMLIIRNPPFFYTKPMHEVLGGFVNLTNISIPYNVQALLSAGSWYVPPNMPTLAEYIHQRRNSESSRQSDPSMYLREYLKSSYNQISDALIKHNSPAAGRLIRAMDNFDRIFENTPNLRLLKSECGKRTVVMRENEYHREMSNWMEKCIREGICVEVQNTNSLKKICHKKYQRLLWGLIQNNICALDAELPEPYPNEILEQLQEHNIPDAKFPCLYGRVSIPTENDILSPMVNTRGWYTYGLEKLSHYVLKRLLEPYIQKYFVRDLSRTASDIRNTEARNDYSYVKIKIDQLYTSVDQGAILAMIERLVNTTLFKESSSMDPKLVMEILRMRFKYMQVFTYGSKTYRQLKGLAQGAGDSQTLIGIMLCHLMNLHQYEILRYPCLSRIYMHHNEWLLYVSDDYINTLLCKVQHHFNFNRFSVVTERKMYVGWQQLHGILSFMDIKIIRAGGRFLTASHCPMQLTYSVHNLPHKWKNFLIQAHLRRVLERVSNAYLVNELYQVQHRFRDYCFGEVLVYTINHYLTIYQRIMNDRISASYLRNPICNFENMHERMDILCNFLHSNFPSTTILSNNRVLAKRRSNERIAGNCQEKRPRIEE</sequence>
<gene>
    <name evidence="1" type="primary">106092128</name>
</gene>
<name>A0A1I8QDD0_STOCA</name>
<protein>
    <submittedName>
        <fullName evidence="1">Uncharacterized protein</fullName>
    </submittedName>
</protein>
<reference evidence="1" key="1">
    <citation type="submission" date="2020-05" db="UniProtKB">
        <authorList>
            <consortium name="EnsemblMetazoa"/>
        </authorList>
    </citation>
    <scope>IDENTIFICATION</scope>
    <source>
        <strain evidence="1">USDA</strain>
    </source>
</reference>
<evidence type="ECO:0000313" key="2">
    <source>
        <dbReference type="Proteomes" id="UP000095300"/>
    </source>
</evidence>
<organism evidence="1 2">
    <name type="scientific">Stomoxys calcitrans</name>
    <name type="common">Stable fly</name>
    <name type="synonym">Conops calcitrans</name>
    <dbReference type="NCBI Taxonomy" id="35570"/>
    <lineage>
        <taxon>Eukaryota</taxon>
        <taxon>Metazoa</taxon>
        <taxon>Ecdysozoa</taxon>
        <taxon>Arthropoda</taxon>
        <taxon>Hexapoda</taxon>
        <taxon>Insecta</taxon>
        <taxon>Pterygota</taxon>
        <taxon>Neoptera</taxon>
        <taxon>Endopterygota</taxon>
        <taxon>Diptera</taxon>
        <taxon>Brachycera</taxon>
        <taxon>Muscomorpha</taxon>
        <taxon>Muscoidea</taxon>
        <taxon>Muscidae</taxon>
        <taxon>Stomoxys</taxon>
    </lineage>
</organism>
<dbReference type="VEuPathDB" id="VectorBase:SCAU016060"/>
<dbReference type="EnsemblMetazoa" id="SCAU016060-RA">
    <property type="protein sequence ID" value="SCAU016060-PA"/>
    <property type="gene ID" value="SCAU016060"/>
</dbReference>
<evidence type="ECO:0000313" key="1">
    <source>
        <dbReference type="EnsemblMetazoa" id="SCAU016060-PA"/>
    </source>
</evidence>
<dbReference type="STRING" id="35570.A0A1I8QDD0"/>
<dbReference type="AlphaFoldDB" id="A0A1I8QDD0"/>
<dbReference type="Proteomes" id="UP000095300">
    <property type="component" value="Unassembled WGS sequence"/>
</dbReference>
<keyword evidence="2" id="KW-1185">Reference proteome</keyword>